<organism evidence="1 2">
    <name type="scientific">Lapidilactobacillus dextrinicus DSM 20335</name>
    <dbReference type="NCBI Taxonomy" id="1423738"/>
    <lineage>
        <taxon>Bacteria</taxon>
        <taxon>Bacillati</taxon>
        <taxon>Bacillota</taxon>
        <taxon>Bacilli</taxon>
        <taxon>Lactobacillales</taxon>
        <taxon>Lactobacillaceae</taxon>
        <taxon>Lapidilactobacillus</taxon>
    </lineage>
</organism>
<dbReference type="PATRIC" id="fig|1423738.3.peg.591"/>
<dbReference type="OrthoDB" id="2318412at2"/>
<protein>
    <submittedName>
        <fullName evidence="1">Uncharacterized protein</fullName>
    </submittedName>
</protein>
<accession>A0A0R2BVL5</accession>
<gene>
    <name evidence="1" type="ORF">FC84_GL000582</name>
</gene>
<name>A0A0R2BVL5_9LACO</name>
<keyword evidence="2" id="KW-1185">Reference proteome</keyword>
<dbReference type="RefSeq" id="WP_057753827.1">
    <property type="nucleotide sequence ID" value="NZ_AYYK01000001.1"/>
</dbReference>
<dbReference type="AlphaFoldDB" id="A0A0R2BVL5"/>
<sequence>MQTITKQTTIRWVKQRLKHGNFKQITLLTFKKDRQIIINDDDGLFSLDEQGYQKVSYTALDQQAVIKLLKKLLVVEFPRSHTIYVQVIEK</sequence>
<dbReference type="EMBL" id="AYYK01000001">
    <property type="protein sequence ID" value="KRM79884.1"/>
    <property type="molecule type" value="Genomic_DNA"/>
</dbReference>
<evidence type="ECO:0000313" key="2">
    <source>
        <dbReference type="Proteomes" id="UP000051813"/>
    </source>
</evidence>
<reference evidence="1 2" key="1">
    <citation type="journal article" date="2015" name="Genome Announc.">
        <title>Expanding the biotechnology potential of lactobacilli through comparative genomics of 213 strains and associated genera.</title>
        <authorList>
            <person name="Sun Z."/>
            <person name="Harris H.M."/>
            <person name="McCann A."/>
            <person name="Guo C."/>
            <person name="Argimon S."/>
            <person name="Zhang W."/>
            <person name="Yang X."/>
            <person name="Jeffery I.B."/>
            <person name="Cooney J.C."/>
            <person name="Kagawa T.F."/>
            <person name="Liu W."/>
            <person name="Song Y."/>
            <person name="Salvetti E."/>
            <person name="Wrobel A."/>
            <person name="Rasinkangas P."/>
            <person name="Parkhill J."/>
            <person name="Rea M.C."/>
            <person name="O'Sullivan O."/>
            <person name="Ritari J."/>
            <person name="Douillard F.P."/>
            <person name="Paul Ross R."/>
            <person name="Yang R."/>
            <person name="Briner A.E."/>
            <person name="Felis G.E."/>
            <person name="de Vos W.M."/>
            <person name="Barrangou R."/>
            <person name="Klaenhammer T.R."/>
            <person name="Caufield P.W."/>
            <person name="Cui Y."/>
            <person name="Zhang H."/>
            <person name="O'Toole P.W."/>
        </authorList>
    </citation>
    <scope>NUCLEOTIDE SEQUENCE [LARGE SCALE GENOMIC DNA]</scope>
    <source>
        <strain evidence="1 2">DSM 20335</strain>
    </source>
</reference>
<proteinExistence type="predicted"/>
<dbReference type="STRING" id="1423738.FC84_GL000582"/>
<comment type="caution">
    <text evidence="1">The sequence shown here is derived from an EMBL/GenBank/DDBJ whole genome shotgun (WGS) entry which is preliminary data.</text>
</comment>
<evidence type="ECO:0000313" key="1">
    <source>
        <dbReference type="EMBL" id="KRM79884.1"/>
    </source>
</evidence>
<dbReference type="Proteomes" id="UP000051813">
    <property type="component" value="Unassembled WGS sequence"/>
</dbReference>